<sequence>MVASTTVPYLPKIFFNLTGSRQLHGIFLIINFGLPFSMESSPSASSSSSLFWPVIFSDDSGVLFSTTSDVFFERSLLLAMSTLKICPLNLVFLALARASFVSSSTAKLTNPKPLDLLFVSLTTTACLIGAKLEKKSASCSSVTSWGIDLTNKVFISRPSSFCFETLLEGTSTFSIVSSISLW</sequence>
<proteinExistence type="predicted"/>
<evidence type="ECO:0000313" key="2">
    <source>
        <dbReference type="Proteomes" id="UP000008988"/>
    </source>
</evidence>
<dbReference type="Proteomes" id="UP000008988">
    <property type="component" value="Unassembled WGS sequence"/>
</dbReference>
<accession>B5VTB5</accession>
<organism evidence="1 2">
    <name type="scientific">Saccharomyces cerevisiae (strain AWRI1631)</name>
    <name type="common">Baker's yeast</name>
    <dbReference type="NCBI Taxonomy" id="545124"/>
    <lineage>
        <taxon>Eukaryota</taxon>
        <taxon>Fungi</taxon>
        <taxon>Dikarya</taxon>
        <taxon>Ascomycota</taxon>
        <taxon>Saccharomycotina</taxon>
        <taxon>Saccharomycetes</taxon>
        <taxon>Saccharomycetales</taxon>
        <taxon>Saccharomycetaceae</taxon>
        <taxon>Saccharomyces</taxon>
    </lineage>
</organism>
<dbReference type="AlphaFoldDB" id="B5VTB5"/>
<reference evidence="1 2" key="1">
    <citation type="journal article" date="2008" name="FEMS Yeast Res.">
        <title>Comparative genome analysis of a Saccharomyces cerevisiae wine strain.</title>
        <authorList>
            <person name="Borneman A.R."/>
            <person name="Forgan A.H."/>
            <person name="Pretorius I.S."/>
            <person name="Chambers P.J."/>
        </authorList>
    </citation>
    <scope>NUCLEOTIDE SEQUENCE [LARGE SCALE GENOMIC DNA]</scope>
    <source>
        <strain evidence="1 2">AWRI1631</strain>
    </source>
</reference>
<name>B5VTB5_YEAS6</name>
<protein>
    <submittedName>
        <fullName evidence="1">Uncharacterized protein</fullName>
    </submittedName>
</protein>
<dbReference type="EMBL" id="ABSV01002361">
    <property type="protein sequence ID" value="EDZ68829.1"/>
    <property type="molecule type" value="Genomic_DNA"/>
</dbReference>
<comment type="caution">
    <text evidence="1">The sequence shown here is derived from an EMBL/GenBank/DDBJ whole genome shotgun (WGS) entry which is preliminary data.</text>
</comment>
<evidence type="ECO:0000313" key="1">
    <source>
        <dbReference type="EMBL" id="EDZ68829.1"/>
    </source>
</evidence>
<gene>
    <name evidence="1" type="ORF">AWRI1631_162200</name>
</gene>